<dbReference type="PANTHER" id="PTHR30203">
    <property type="entry name" value="OUTER MEMBRANE CATION EFFLUX PROTEIN"/>
    <property type="match status" value="1"/>
</dbReference>
<accession>A0A7W8DPD9</accession>
<name>A0A7W8DPD9_9BACT</name>
<sequence>MHPRVLLSLLLFASHANAASPGGSLSLSDALALSLRQNPELKSYDYDIRAAEARTLQAGLKPNPVINYSAQNLPGSGPYRGGDIMENTLELGQLVELGGKRQARVNEASASRNVSEWAYQVRRVEVLKNTTQAFVAVLAAQRQVQLAEETAALAEKVTPMTQKRVEAGKANAVEVMRSKVAVASAKIEMEQAKRTLATARINLAVQWGSQTADFDSVKGDLEGIKAVPKFSTLVQRIQNNPEIARWSAERDRRYAALAKQKSLAKPDITVSAGPRMLGKADDVSFVVGFSIPLPFKNKNQGGIAEAEAEIAKTDSERKTSEMNVYAQLSAAYQVLLRATTEVELLNKDVLPGAKEAEEAVMQGYEAGRFTQLEILDARRTLIQARNQHLRALSDYHQAQAEISALTAAPITLNKASK</sequence>
<dbReference type="PANTHER" id="PTHR30203:SF24">
    <property type="entry name" value="BLR4935 PROTEIN"/>
    <property type="match status" value="1"/>
</dbReference>
<keyword evidence="4" id="KW-1185">Reference proteome</keyword>
<evidence type="ECO:0000256" key="2">
    <source>
        <dbReference type="SAM" id="SignalP"/>
    </source>
</evidence>
<feature type="signal peptide" evidence="2">
    <location>
        <begin position="1"/>
        <end position="18"/>
    </location>
</feature>
<comment type="caution">
    <text evidence="3">The sequence shown here is derived from an EMBL/GenBank/DDBJ whole genome shotgun (WGS) entry which is preliminary data.</text>
</comment>
<dbReference type="InterPro" id="IPR010131">
    <property type="entry name" value="MdtP/NodT-like"/>
</dbReference>
<proteinExistence type="inferred from homology"/>
<dbReference type="Pfam" id="PF02321">
    <property type="entry name" value="OEP"/>
    <property type="match status" value="2"/>
</dbReference>
<reference evidence="3 4" key="1">
    <citation type="submission" date="2020-08" db="EMBL/GenBank/DDBJ databases">
        <title>Genomic Encyclopedia of Type Strains, Phase IV (KMG-IV): sequencing the most valuable type-strain genomes for metagenomic binning, comparative biology and taxonomic classification.</title>
        <authorList>
            <person name="Goeker M."/>
        </authorList>
    </citation>
    <scope>NUCLEOTIDE SEQUENCE [LARGE SCALE GENOMIC DNA]</scope>
    <source>
        <strain evidence="3 4">DSM 12251</strain>
    </source>
</reference>
<dbReference type="RefSeq" id="WP_184207585.1">
    <property type="nucleotide sequence ID" value="NZ_JACHIF010000003.1"/>
</dbReference>
<dbReference type="Proteomes" id="UP000534294">
    <property type="component" value="Unassembled WGS sequence"/>
</dbReference>
<protein>
    <submittedName>
        <fullName evidence="3">Cobalt-zinc-cadmium efflux system outer membrane protein</fullName>
    </submittedName>
</protein>
<feature type="chain" id="PRO_5031355200" evidence="2">
    <location>
        <begin position="19"/>
        <end position="417"/>
    </location>
</feature>
<evidence type="ECO:0000313" key="3">
    <source>
        <dbReference type="EMBL" id="MBB5037564.1"/>
    </source>
</evidence>
<dbReference type="EMBL" id="JACHIF010000003">
    <property type="protein sequence ID" value="MBB5037564.1"/>
    <property type="molecule type" value="Genomic_DNA"/>
</dbReference>
<comment type="similarity">
    <text evidence="1">Belongs to the outer membrane factor (OMF) (TC 1.B.17) family.</text>
</comment>
<dbReference type="SUPFAM" id="SSF56954">
    <property type="entry name" value="Outer membrane efflux proteins (OEP)"/>
    <property type="match status" value="1"/>
</dbReference>
<evidence type="ECO:0000313" key="4">
    <source>
        <dbReference type="Proteomes" id="UP000534294"/>
    </source>
</evidence>
<organism evidence="3 4">
    <name type="scientific">Prosthecobacter dejongeii</name>
    <dbReference type="NCBI Taxonomy" id="48465"/>
    <lineage>
        <taxon>Bacteria</taxon>
        <taxon>Pseudomonadati</taxon>
        <taxon>Verrucomicrobiota</taxon>
        <taxon>Verrucomicrobiia</taxon>
        <taxon>Verrucomicrobiales</taxon>
        <taxon>Verrucomicrobiaceae</taxon>
        <taxon>Prosthecobacter</taxon>
    </lineage>
</organism>
<keyword evidence="2" id="KW-0732">Signal</keyword>
<evidence type="ECO:0000256" key="1">
    <source>
        <dbReference type="ARBA" id="ARBA00007613"/>
    </source>
</evidence>
<dbReference type="AlphaFoldDB" id="A0A7W8DPD9"/>
<dbReference type="GO" id="GO:0015562">
    <property type="term" value="F:efflux transmembrane transporter activity"/>
    <property type="evidence" value="ECO:0007669"/>
    <property type="project" value="InterPro"/>
</dbReference>
<dbReference type="Gene3D" id="1.20.1600.10">
    <property type="entry name" value="Outer membrane efflux proteins (OEP)"/>
    <property type="match status" value="1"/>
</dbReference>
<dbReference type="InterPro" id="IPR003423">
    <property type="entry name" value="OMP_efflux"/>
</dbReference>
<gene>
    <name evidence="3" type="ORF">HNQ64_001813</name>
</gene>